<keyword evidence="3" id="KW-1185">Reference proteome</keyword>
<gene>
    <name evidence="2" type="ORF">HNQ77_001707</name>
</gene>
<dbReference type="Proteomes" id="UP000538666">
    <property type="component" value="Unassembled WGS sequence"/>
</dbReference>
<feature type="region of interest" description="Disordered" evidence="1">
    <location>
        <begin position="33"/>
        <end position="63"/>
    </location>
</feature>
<name>A0A841JZA1_9BACT</name>
<feature type="compositionally biased region" description="Basic and acidic residues" evidence="1">
    <location>
        <begin position="1"/>
        <end position="13"/>
    </location>
</feature>
<sequence>MTATCTKHEEHSHVHGPNCGHLAVKHEGHTDYLHDGHLHHVHGSHVDEHKLSTSATNQDKCTPEHSCGAHEVNHVHGPKCGHERVPHGDHVDYLVRGHLHHPHGKHCDDHGKLEAAA</sequence>
<evidence type="ECO:0000313" key="3">
    <source>
        <dbReference type="Proteomes" id="UP000538666"/>
    </source>
</evidence>
<feature type="region of interest" description="Disordered" evidence="1">
    <location>
        <begin position="1"/>
        <end position="21"/>
    </location>
</feature>
<organism evidence="2 3">
    <name type="scientific">Silvibacterium bohemicum</name>
    <dbReference type="NCBI Taxonomy" id="1577686"/>
    <lineage>
        <taxon>Bacteria</taxon>
        <taxon>Pseudomonadati</taxon>
        <taxon>Acidobacteriota</taxon>
        <taxon>Terriglobia</taxon>
        <taxon>Terriglobales</taxon>
        <taxon>Acidobacteriaceae</taxon>
        <taxon>Silvibacterium</taxon>
    </lineage>
</organism>
<comment type="caution">
    <text evidence="2">The sequence shown here is derived from an EMBL/GenBank/DDBJ whole genome shotgun (WGS) entry which is preliminary data.</text>
</comment>
<accession>A0A841JZA1</accession>
<protein>
    <recommendedName>
        <fullName evidence="4">Threonine dehydratase</fullName>
    </recommendedName>
</protein>
<reference evidence="2 3" key="1">
    <citation type="submission" date="2020-08" db="EMBL/GenBank/DDBJ databases">
        <title>Genomic Encyclopedia of Type Strains, Phase IV (KMG-IV): sequencing the most valuable type-strain genomes for metagenomic binning, comparative biology and taxonomic classification.</title>
        <authorList>
            <person name="Goeker M."/>
        </authorList>
    </citation>
    <scope>NUCLEOTIDE SEQUENCE [LARGE SCALE GENOMIC DNA]</scope>
    <source>
        <strain evidence="2 3">DSM 103733</strain>
    </source>
</reference>
<feature type="compositionally biased region" description="Basic and acidic residues" evidence="1">
    <location>
        <begin position="33"/>
        <end position="51"/>
    </location>
</feature>
<evidence type="ECO:0000313" key="2">
    <source>
        <dbReference type="EMBL" id="MBB6143758.1"/>
    </source>
</evidence>
<dbReference type="OrthoDB" id="3401648at2"/>
<dbReference type="AlphaFoldDB" id="A0A841JZA1"/>
<evidence type="ECO:0000256" key="1">
    <source>
        <dbReference type="SAM" id="MobiDB-lite"/>
    </source>
</evidence>
<dbReference type="RefSeq" id="WP_082125320.1">
    <property type="nucleotide sequence ID" value="NZ_JACHEK010000003.1"/>
</dbReference>
<dbReference type="EMBL" id="JACHEK010000003">
    <property type="protein sequence ID" value="MBB6143758.1"/>
    <property type="molecule type" value="Genomic_DNA"/>
</dbReference>
<evidence type="ECO:0008006" key="4">
    <source>
        <dbReference type="Google" id="ProtNLM"/>
    </source>
</evidence>
<proteinExistence type="predicted"/>